<dbReference type="RefSeq" id="WP_345244982.1">
    <property type="nucleotide sequence ID" value="NZ_BAABHD010000031.1"/>
</dbReference>
<accession>A0ABP8N3K7</accession>
<dbReference type="Proteomes" id="UP001501175">
    <property type="component" value="Unassembled WGS sequence"/>
</dbReference>
<sequence length="309" mass="35885">MGVAEEIWQAFISAHPEVTSGHLSLEEVNQKMAAFIQVRNQRPHPDFDGLSPQQMHMLLSDPWGGESLLTVQPNLTDSLLDQIPFFVLMETLFQQLLVDPPLKLTPKGNLPLALCRNLYERKLLVQDDIERGITKKISEDSVRFLQALKACLALSPYVRKRHNAFYLTKSAQQLVGKQRTVLLRQLLQDYTLRFNWAYLDHTQTNAGQFGWAYSLYLVHRYGNEWRAVDFYATKVLQAFPHLREPIPSGRLSGLSLAFERVYRWRFVEQFASWFGLIDIRKERQTGVYVDSVLMRKSPLLDQLFSFIRQ</sequence>
<proteinExistence type="predicted"/>
<gene>
    <name evidence="1" type="ORF">GCM10023189_33080</name>
</gene>
<reference evidence="2" key="1">
    <citation type="journal article" date="2019" name="Int. J. Syst. Evol. Microbiol.">
        <title>The Global Catalogue of Microorganisms (GCM) 10K type strain sequencing project: providing services to taxonomists for standard genome sequencing and annotation.</title>
        <authorList>
            <consortium name="The Broad Institute Genomics Platform"/>
            <consortium name="The Broad Institute Genome Sequencing Center for Infectious Disease"/>
            <person name="Wu L."/>
            <person name="Ma J."/>
        </authorList>
    </citation>
    <scope>NUCLEOTIDE SEQUENCE [LARGE SCALE GENOMIC DNA]</scope>
    <source>
        <strain evidence="2">JCM 17927</strain>
    </source>
</reference>
<comment type="caution">
    <text evidence="1">The sequence shown here is derived from an EMBL/GenBank/DDBJ whole genome shotgun (WGS) entry which is preliminary data.</text>
</comment>
<dbReference type="EMBL" id="BAABHD010000031">
    <property type="protein sequence ID" value="GAA4459402.1"/>
    <property type="molecule type" value="Genomic_DNA"/>
</dbReference>
<keyword evidence="2" id="KW-1185">Reference proteome</keyword>
<evidence type="ECO:0000313" key="1">
    <source>
        <dbReference type="EMBL" id="GAA4459402.1"/>
    </source>
</evidence>
<name>A0ABP8N3K7_9BACT</name>
<organism evidence="1 2">
    <name type="scientific">Nibrella saemangeumensis</name>
    <dbReference type="NCBI Taxonomy" id="1084526"/>
    <lineage>
        <taxon>Bacteria</taxon>
        <taxon>Pseudomonadati</taxon>
        <taxon>Bacteroidota</taxon>
        <taxon>Cytophagia</taxon>
        <taxon>Cytophagales</taxon>
        <taxon>Spirosomataceae</taxon>
        <taxon>Nibrella</taxon>
    </lineage>
</organism>
<evidence type="ECO:0000313" key="2">
    <source>
        <dbReference type="Proteomes" id="UP001501175"/>
    </source>
</evidence>
<protein>
    <submittedName>
        <fullName evidence="1">Uncharacterized protein</fullName>
    </submittedName>
</protein>